<reference evidence="1 2" key="1">
    <citation type="submission" date="2018-04" db="EMBL/GenBank/DDBJ databases">
        <authorList>
            <person name="Vogel A."/>
        </authorList>
    </citation>
    <scope>NUCLEOTIDE SEQUENCE [LARGE SCALE GENOMIC DNA]</scope>
</reference>
<accession>A0A484LMS2</accession>
<dbReference type="Proteomes" id="UP000595140">
    <property type="component" value="Unassembled WGS sequence"/>
</dbReference>
<proteinExistence type="predicted"/>
<evidence type="ECO:0000313" key="1">
    <source>
        <dbReference type="EMBL" id="VFQ77773.1"/>
    </source>
</evidence>
<evidence type="ECO:0000313" key="2">
    <source>
        <dbReference type="Proteomes" id="UP000595140"/>
    </source>
</evidence>
<gene>
    <name evidence="1" type="ORF">CCAM_LOCUS19549</name>
</gene>
<keyword evidence="2" id="KW-1185">Reference proteome</keyword>
<sequence length="108" mass="11854">MDKHRSEEGKSGDSDVFIAILPEKKNSNQVNDNVDSVQGNVVKMKVKRNGVTSTQLGELFEGVDFDDWPPVGDQQVAQADSVVDDSHIEKANEEEIHCTQLMASIVAL</sequence>
<protein>
    <submittedName>
        <fullName evidence="1">Uncharacterized protein</fullName>
    </submittedName>
</protein>
<organism evidence="1 2">
    <name type="scientific">Cuscuta campestris</name>
    <dbReference type="NCBI Taxonomy" id="132261"/>
    <lineage>
        <taxon>Eukaryota</taxon>
        <taxon>Viridiplantae</taxon>
        <taxon>Streptophyta</taxon>
        <taxon>Embryophyta</taxon>
        <taxon>Tracheophyta</taxon>
        <taxon>Spermatophyta</taxon>
        <taxon>Magnoliopsida</taxon>
        <taxon>eudicotyledons</taxon>
        <taxon>Gunneridae</taxon>
        <taxon>Pentapetalae</taxon>
        <taxon>asterids</taxon>
        <taxon>lamiids</taxon>
        <taxon>Solanales</taxon>
        <taxon>Convolvulaceae</taxon>
        <taxon>Cuscuteae</taxon>
        <taxon>Cuscuta</taxon>
        <taxon>Cuscuta subgen. Grammica</taxon>
        <taxon>Cuscuta sect. Cleistogrammica</taxon>
    </lineage>
</organism>
<dbReference type="AlphaFoldDB" id="A0A484LMS2"/>
<name>A0A484LMS2_9ASTE</name>
<dbReference type="EMBL" id="OOIL02001712">
    <property type="protein sequence ID" value="VFQ77773.1"/>
    <property type="molecule type" value="Genomic_DNA"/>
</dbReference>